<reference evidence="6" key="1">
    <citation type="submission" date="2022-10" db="EMBL/GenBank/DDBJ databases">
        <title>The complete genomes of actinobacterial strains from the NBC collection.</title>
        <authorList>
            <person name="Joergensen T.S."/>
            <person name="Alvarez Arevalo M."/>
            <person name="Sterndorff E.B."/>
            <person name="Faurdal D."/>
            <person name="Vuksanovic O."/>
            <person name="Mourched A.-S."/>
            <person name="Charusanti P."/>
            <person name="Shaw S."/>
            <person name="Blin K."/>
            <person name="Weber T."/>
        </authorList>
    </citation>
    <scope>NUCLEOTIDE SEQUENCE</scope>
    <source>
        <strain evidence="6">NBC_00049</strain>
    </source>
</reference>
<dbReference type="PROSITE" id="PS50975">
    <property type="entry name" value="ATP_GRASP"/>
    <property type="match status" value="1"/>
</dbReference>
<dbReference type="Pfam" id="PF18130">
    <property type="entry name" value="ATPgrasp_N"/>
    <property type="match status" value="1"/>
</dbReference>
<keyword evidence="1" id="KW-0436">Ligase</keyword>
<dbReference type="Gene3D" id="3.40.50.20">
    <property type="match status" value="1"/>
</dbReference>
<gene>
    <name evidence="6" type="ORF">OG327_36950</name>
</gene>
<dbReference type="InterPro" id="IPR052032">
    <property type="entry name" value="ATP-dep_AA_Ligase"/>
</dbReference>
<evidence type="ECO:0000256" key="3">
    <source>
        <dbReference type="ARBA" id="ARBA00022840"/>
    </source>
</evidence>
<sequence>MGHLLVVESWVGSMSRLLPRAIREGGHEFSFLTRDLHHYLRSAPAGAPHPLLAARNVLTADTNDTEELLPLVERLHAALDFDGVVTSCDYYLPAAARIAARLGLPGPAAEAVENACRKDRTRRVLAAAGVDGPRFAVCTDAEQARGAAREIGYPLVVKPVDLCAGMLVREVHDEPELDRACRDLADFPVNARGQHRAPVLLLEELLTGPEVSVETVSTGGATHVVGVTDKSLGGAPAFIETGHMFPADIGRARAREAADSAVRAVEALGLDHVVCHTELKLTPAGPRLIEVNPRPAGNRITELVRHVTGVDLAAACVDVALGRTPDLAVRPTGVRSAAIAFLLPDGSGTLTGIDGGEAVRGRPGVLELDLAEPGRSVRPATSNNEYLGHVMTADTEGAGARAAAEGLVAGLRPAYERHEQAAAVNA</sequence>
<evidence type="ECO:0000259" key="5">
    <source>
        <dbReference type="PROSITE" id="PS50975"/>
    </source>
</evidence>
<dbReference type="AlphaFoldDB" id="A0AAU2K0L9"/>
<dbReference type="PANTHER" id="PTHR43585">
    <property type="entry name" value="FUMIPYRROLE BIOSYNTHESIS PROTEIN C"/>
    <property type="match status" value="1"/>
</dbReference>
<dbReference type="InterPro" id="IPR011761">
    <property type="entry name" value="ATP-grasp"/>
</dbReference>
<name>A0AAU2K0L9_9ACTN</name>
<evidence type="ECO:0000256" key="1">
    <source>
        <dbReference type="ARBA" id="ARBA00022598"/>
    </source>
</evidence>
<dbReference type="Pfam" id="PF18603">
    <property type="entry name" value="LAL_C2"/>
    <property type="match status" value="1"/>
</dbReference>
<organism evidence="6">
    <name type="scientific">Streptomyces sp. NBC_00049</name>
    <dbReference type="NCBI Taxonomy" id="2903617"/>
    <lineage>
        <taxon>Bacteria</taxon>
        <taxon>Bacillati</taxon>
        <taxon>Actinomycetota</taxon>
        <taxon>Actinomycetes</taxon>
        <taxon>Kitasatosporales</taxon>
        <taxon>Streptomycetaceae</taxon>
        <taxon>Streptomyces</taxon>
    </lineage>
</organism>
<dbReference type="GO" id="GO:0016874">
    <property type="term" value="F:ligase activity"/>
    <property type="evidence" value="ECO:0007669"/>
    <property type="project" value="UniProtKB-KW"/>
</dbReference>
<accession>A0AAU2K0L9</accession>
<feature type="domain" description="ATP-grasp" evidence="5">
    <location>
        <begin position="122"/>
        <end position="321"/>
    </location>
</feature>
<evidence type="ECO:0000313" key="6">
    <source>
        <dbReference type="EMBL" id="WTU78447.1"/>
    </source>
</evidence>
<dbReference type="InterPro" id="IPR041472">
    <property type="entry name" value="BL00235/CARNS1_N"/>
</dbReference>
<proteinExistence type="predicted"/>
<keyword evidence="3 4" id="KW-0067">ATP-binding</keyword>
<dbReference type="EMBL" id="CP108264">
    <property type="protein sequence ID" value="WTU78447.1"/>
    <property type="molecule type" value="Genomic_DNA"/>
</dbReference>
<dbReference type="InterPro" id="IPR040570">
    <property type="entry name" value="LAL_C2"/>
</dbReference>
<evidence type="ECO:0000256" key="4">
    <source>
        <dbReference type="PROSITE-ProRule" id="PRU00409"/>
    </source>
</evidence>
<keyword evidence="2 4" id="KW-0547">Nucleotide-binding</keyword>
<dbReference type="GO" id="GO:0046872">
    <property type="term" value="F:metal ion binding"/>
    <property type="evidence" value="ECO:0007669"/>
    <property type="project" value="InterPro"/>
</dbReference>
<dbReference type="PANTHER" id="PTHR43585:SF2">
    <property type="entry name" value="ATP-GRASP ENZYME FSQD"/>
    <property type="match status" value="1"/>
</dbReference>
<protein>
    <submittedName>
        <fullName evidence="6">ATP-grasp domain-containing protein</fullName>
    </submittedName>
</protein>
<dbReference type="SMART" id="SM01209">
    <property type="entry name" value="GARS_A"/>
    <property type="match status" value="1"/>
</dbReference>
<dbReference type="SUPFAM" id="SSF56059">
    <property type="entry name" value="Glutathione synthetase ATP-binding domain-like"/>
    <property type="match status" value="1"/>
</dbReference>
<dbReference type="Pfam" id="PF13535">
    <property type="entry name" value="ATP-grasp_4"/>
    <property type="match status" value="1"/>
</dbReference>
<evidence type="ECO:0000256" key="2">
    <source>
        <dbReference type="ARBA" id="ARBA00022741"/>
    </source>
</evidence>
<dbReference type="GO" id="GO:0005524">
    <property type="term" value="F:ATP binding"/>
    <property type="evidence" value="ECO:0007669"/>
    <property type="project" value="UniProtKB-UniRule"/>
</dbReference>
<dbReference type="Gene3D" id="3.30.470.20">
    <property type="entry name" value="ATP-grasp fold, B domain"/>
    <property type="match status" value="1"/>
</dbReference>